<keyword evidence="2" id="KW-0677">Repeat</keyword>
<dbReference type="AlphaFoldDB" id="A0A087U6K2"/>
<dbReference type="PANTHER" id="PTHR13720:SF33">
    <property type="entry name" value="HELP DOMAIN-CONTAINING PROTEIN"/>
    <property type="match status" value="1"/>
</dbReference>
<dbReference type="InterPro" id="IPR001680">
    <property type="entry name" value="WD40_rpt"/>
</dbReference>
<proteinExistence type="predicted"/>
<dbReference type="InterPro" id="IPR050630">
    <property type="entry name" value="WD_repeat_EMAP"/>
</dbReference>
<organism evidence="3 4">
    <name type="scientific">Stegodyphus mimosarum</name>
    <name type="common">African social velvet spider</name>
    <dbReference type="NCBI Taxonomy" id="407821"/>
    <lineage>
        <taxon>Eukaryota</taxon>
        <taxon>Metazoa</taxon>
        <taxon>Ecdysozoa</taxon>
        <taxon>Arthropoda</taxon>
        <taxon>Chelicerata</taxon>
        <taxon>Arachnida</taxon>
        <taxon>Araneae</taxon>
        <taxon>Araneomorphae</taxon>
        <taxon>Entelegynae</taxon>
        <taxon>Eresoidea</taxon>
        <taxon>Eresidae</taxon>
        <taxon>Stegodyphus</taxon>
    </lineage>
</organism>
<accession>A0A087U6K2</accession>
<evidence type="ECO:0000256" key="1">
    <source>
        <dbReference type="ARBA" id="ARBA00022574"/>
    </source>
</evidence>
<dbReference type="InterPro" id="IPR036322">
    <property type="entry name" value="WD40_repeat_dom_sf"/>
</dbReference>
<dbReference type="Proteomes" id="UP000054359">
    <property type="component" value="Unassembled WGS sequence"/>
</dbReference>
<keyword evidence="4" id="KW-1185">Reference proteome</keyword>
<keyword evidence="1" id="KW-0853">WD repeat</keyword>
<sequence length="534" mass="60867">MRDDLGDISKLTAVQEEKRLQESSKLSIYCTVSLPEQMYLSSTEEGHVFLWNPDLLTTNDAIELRKFDSSPLHDGSVNYIIIHENFMITFGSDGQFKFWEYMNVLQQLYSECSSESEEELENSNLSLANIEDEKMLRVNKKLDFLSLQTIHEFTVSKDSDLVFAVLHSFENDQIIFFMQDRQGILWQVQVTSGFSKVVCTRLLSGLGCGLTDLTMCPLYPLIAATSNTGCIIVYDCVAQEILRQFLHSTPASCLIWPDAQFDSVGASLIVGFQDGTLRTFSIVKGTENLVLQYAIKSHTSSVQNLSINASCTVLVTQGLDSKLFFYSVGGLAYIPVGFYINNHEIECLEWLTYNPGSKENEESILLICKYSYIVEVRIPRLYEFQEKISFQQTYFIESSQAQVHKLNGLRKYHELGDRIYDSDCEEKPYLNEAGKQVLVKLKYAAKKEARENLEKELGFFGRLSPPKILCCLMSAYSDHIWLSLGKEDFGYLFEFVFTGKLSEEPLEMIPVNALEVLTAERINILCLNYRLTML</sequence>
<dbReference type="SUPFAM" id="SSF50978">
    <property type="entry name" value="WD40 repeat-like"/>
    <property type="match status" value="1"/>
</dbReference>
<protein>
    <submittedName>
        <fullName evidence="3">WD repeat-containing protein 52</fullName>
    </submittedName>
</protein>
<dbReference type="EMBL" id="KK118458">
    <property type="protein sequence ID" value="KFM72991.1"/>
    <property type="molecule type" value="Genomic_DNA"/>
</dbReference>
<dbReference type="STRING" id="407821.A0A087U6K2"/>
<dbReference type="OrthoDB" id="6435643at2759"/>
<evidence type="ECO:0000313" key="4">
    <source>
        <dbReference type="Proteomes" id="UP000054359"/>
    </source>
</evidence>
<reference evidence="3 4" key="1">
    <citation type="submission" date="2013-11" db="EMBL/GenBank/DDBJ databases">
        <title>Genome sequencing of Stegodyphus mimosarum.</title>
        <authorList>
            <person name="Bechsgaard J."/>
        </authorList>
    </citation>
    <scope>NUCLEOTIDE SEQUENCE [LARGE SCALE GENOMIC DNA]</scope>
</reference>
<dbReference type="PANTHER" id="PTHR13720">
    <property type="entry name" value="WD-40 REPEAT PROTEIN"/>
    <property type="match status" value="1"/>
</dbReference>
<dbReference type="InterPro" id="IPR015943">
    <property type="entry name" value="WD40/YVTN_repeat-like_dom_sf"/>
</dbReference>
<gene>
    <name evidence="3" type="ORF">X975_01294</name>
</gene>
<dbReference type="Gene3D" id="2.130.10.10">
    <property type="entry name" value="YVTN repeat-like/Quinoprotein amine dehydrogenase"/>
    <property type="match status" value="2"/>
</dbReference>
<evidence type="ECO:0000256" key="2">
    <source>
        <dbReference type="ARBA" id="ARBA00022737"/>
    </source>
</evidence>
<name>A0A087U6K2_STEMI</name>
<feature type="non-terminal residue" evidence="3">
    <location>
        <position position="534"/>
    </location>
</feature>
<evidence type="ECO:0000313" key="3">
    <source>
        <dbReference type="EMBL" id="KFM72991.1"/>
    </source>
</evidence>
<dbReference type="SMART" id="SM00320">
    <property type="entry name" value="WD40"/>
    <property type="match status" value="4"/>
</dbReference>